<gene>
    <name evidence="1" type="ORF">FBQ74_00705</name>
</gene>
<proteinExistence type="predicted"/>
<sequence>MSTYELKSKLTGKGMKVLNTMWLILSIACIGVSPLAQATPESSEQNHSKLYIPSEVSTTDEIHYYIVDILTRALELTENSYGTFELEVQRESTVQTRQLLNLEKGMADVIWMISNAERDQRARAIPVPIIGGLYGYRVLMVKKTDERFSKTLSLSSLRQLSLTQGPDWPDTQILQSNDFAVVKNPYRAGFRAVRNGYADAYPRALHEAKLELQNDVTRDLKIDEHHLLFYPNPLFFYVNKDNTALAERIESGLQMLVESGELQQRLSKTVFYQRTEDAFAARKVYELKNTVLSDIARQAVNKYLKEEAPLEYAGKENPVVTKSD</sequence>
<keyword evidence="2" id="KW-1185">Reference proteome</keyword>
<accession>A0A5B7Y8U9</accession>
<dbReference type="Gene3D" id="3.40.190.10">
    <property type="entry name" value="Periplasmic binding protein-like II"/>
    <property type="match status" value="2"/>
</dbReference>
<dbReference type="PROSITE" id="PS51257">
    <property type="entry name" value="PROKAR_LIPOPROTEIN"/>
    <property type="match status" value="1"/>
</dbReference>
<evidence type="ECO:0000313" key="2">
    <source>
        <dbReference type="Proteomes" id="UP000304912"/>
    </source>
</evidence>
<protein>
    <submittedName>
        <fullName evidence="1">Amino acid ABC transporter substrate-binding protein</fullName>
    </submittedName>
</protein>
<dbReference type="AlphaFoldDB" id="A0A5B7Y8U9"/>
<dbReference type="SUPFAM" id="SSF53850">
    <property type="entry name" value="Periplasmic binding protein-like II"/>
    <property type="match status" value="1"/>
</dbReference>
<dbReference type="KEGG" id="salk:FBQ74_00705"/>
<organism evidence="1 2">
    <name type="scientific">Salinimonas iocasae</name>
    <dbReference type="NCBI Taxonomy" id="2572577"/>
    <lineage>
        <taxon>Bacteria</taxon>
        <taxon>Pseudomonadati</taxon>
        <taxon>Pseudomonadota</taxon>
        <taxon>Gammaproteobacteria</taxon>
        <taxon>Alteromonadales</taxon>
        <taxon>Alteromonadaceae</taxon>
        <taxon>Alteromonas/Salinimonas group</taxon>
        <taxon>Salinimonas</taxon>
    </lineage>
</organism>
<reference evidence="1 2" key="1">
    <citation type="submission" date="2019-04" db="EMBL/GenBank/DDBJ databases">
        <title>Salinimonas iocasae sp. nov., a halophilic bacterium isolated from the outer tube casing of tubeworms in Okinawa Trough.</title>
        <authorList>
            <person name="Zhang H."/>
            <person name="Wang H."/>
            <person name="Li C."/>
        </authorList>
    </citation>
    <scope>NUCLEOTIDE SEQUENCE [LARGE SCALE GENOMIC DNA]</scope>
    <source>
        <strain evidence="1 2">KX18D6</strain>
    </source>
</reference>
<evidence type="ECO:0000313" key="1">
    <source>
        <dbReference type="EMBL" id="QCZ92084.1"/>
    </source>
</evidence>
<dbReference type="EMBL" id="CP039852">
    <property type="protein sequence ID" value="QCZ92084.1"/>
    <property type="molecule type" value="Genomic_DNA"/>
</dbReference>
<name>A0A5B7Y8U9_9ALTE</name>
<dbReference type="Proteomes" id="UP000304912">
    <property type="component" value="Chromosome"/>
</dbReference>
<dbReference type="OrthoDB" id="547680at2"/>